<keyword evidence="1" id="KW-0175">Coiled coil</keyword>
<dbReference type="InterPro" id="IPR008713">
    <property type="entry name" value="Phage_lambda_NinG"/>
</dbReference>
<evidence type="ECO:0000313" key="3">
    <source>
        <dbReference type="Proteomes" id="UP000046784"/>
    </source>
</evidence>
<dbReference type="Proteomes" id="UP000046784">
    <property type="component" value="Unassembled WGS sequence"/>
</dbReference>
<comment type="caution">
    <text evidence="2">The sequence shown here is derived from an EMBL/GenBank/DDBJ whole genome shotgun (WGS) entry which is preliminary data.</text>
</comment>
<dbReference type="RefSeq" id="WP_057643429.1">
    <property type="nucleotide sequence ID" value="NZ_CABMMF010000007.1"/>
</dbReference>
<protein>
    <submittedName>
        <fullName evidence="2">Phage ninG-like protein</fullName>
    </submittedName>
</protein>
<evidence type="ECO:0000313" key="2">
    <source>
        <dbReference type="EMBL" id="CFQ95960.1"/>
    </source>
</evidence>
<evidence type="ECO:0000256" key="1">
    <source>
        <dbReference type="SAM" id="Coils"/>
    </source>
</evidence>
<name>A0AAI9ENQ8_YERFR</name>
<reference evidence="2 3" key="1">
    <citation type="submission" date="2015-03" db="EMBL/GenBank/DDBJ databases">
        <authorList>
            <consortium name="Pathogen Informatics"/>
            <person name="Murphy D."/>
        </authorList>
    </citation>
    <scope>NUCLEOTIDE SEQUENCE [LARGE SCALE GENOMIC DNA]</scope>
    <source>
        <strain evidence="2 3">3400/83</strain>
    </source>
</reference>
<sequence>MINKLPSHRNCKVCKTRFKPEKIYQWWCNEEHRIEYAVLVMKDKRQRDQASELKRRQEEEKEKRKELKVRKINAQPKKYWTKQAQQAVNAFVRARDSNLPCVSCGTTSAAQWDAGHYRTTAAAPQFRFDPRQIHKQCSVCNQHKSGNIVPYRVELIKRIGIETVEAIENNHERRSYTVEELKGIRDYYRLELKRLKETQEIAA</sequence>
<dbReference type="Pfam" id="PF05766">
    <property type="entry name" value="NinG"/>
    <property type="match status" value="1"/>
</dbReference>
<accession>A0AAI9ENQ8</accession>
<gene>
    <name evidence="2" type="ORF">ERS008524_01455</name>
</gene>
<dbReference type="AlphaFoldDB" id="A0AAI9ENQ8"/>
<organism evidence="2 3">
    <name type="scientific">Yersinia frederiksenii</name>
    <dbReference type="NCBI Taxonomy" id="29484"/>
    <lineage>
        <taxon>Bacteria</taxon>
        <taxon>Pseudomonadati</taxon>
        <taxon>Pseudomonadota</taxon>
        <taxon>Gammaproteobacteria</taxon>
        <taxon>Enterobacterales</taxon>
        <taxon>Yersiniaceae</taxon>
        <taxon>Yersinia</taxon>
    </lineage>
</organism>
<feature type="coiled-coil region" evidence="1">
    <location>
        <begin position="40"/>
        <end position="75"/>
    </location>
</feature>
<proteinExistence type="predicted"/>
<dbReference type="EMBL" id="CGCB01000007">
    <property type="protein sequence ID" value="CFQ95960.1"/>
    <property type="molecule type" value="Genomic_DNA"/>
</dbReference>